<reference evidence="1" key="1">
    <citation type="submission" date="2023-11" db="EMBL/GenBank/DDBJ databases">
        <authorList>
            <person name="Poullet M."/>
        </authorList>
    </citation>
    <scope>NUCLEOTIDE SEQUENCE</scope>
    <source>
        <strain evidence="1">E1834</strain>
    </source>
</reference>
<sequence length="277" mass="33442">MKIASFLVALIFNWLLWTFVKTTSIEEGLADENEDMKKDLSKIVNDEAGSSDIPQIQKYKETLKSKLKNTKETDRGDKLFNKNEYDKEYYRKNKERMLEKRRNYYEKNKAKELERKRKYREHNKEKINEYQRNYYEINKNKLKNDSKSYYEKNKDTVLKKQKIYKQDNKEKRNEYLRKSRQKKKNVQSDNIEGTLFVNPQTGDFINKGKLPIVCQMEGNTLLNHEEKEKNNGEDEQNQIEIKEPIKILEDDTNQIYSNNKIRPFDLNEYPEDEKSQD</sequence>
<gene>
    <name evidence="1" type="ORF">MENTE1834_LOCUS32115</name>
</gene>
<evidence type="ECO:0000313" key="1">
    <source>
        <dbReference type="EMBL" id="CAK5084713.1"/>
    </source>
</evidence>
<name>A0ACB1A314_MELEN</name>
<organism evidence="1 2">
    <name type="scientific">Meloidogyne enterolobii</name>
    <name type="common">Root-knot nematode worm</name>
    <name type="synonym">Meloidogyne mayaguensis</name>
    <dbReference type="NCBI Taxonomy" id="390850"/>
    <lineage>
        <taxon>Eukaryota</taxon>
        <taxon>Metazoa</taxon>
        <taxon>Ecdysozoa</taxon>
        <taxon>Nematoda</taxon>
        <taxon>Chromadorea</taxon>
        <taxon>Rhabditida</taxon>
        <taxon>Tylenchina</taxon>
        <taxon>Tylenchomorpha</taxon>
        <taxon>Tylenchoidea</taxon>
        <taxon>Meloidogynidae</taxon>
        <taxon>Meloidogyninae</taxon>
        <taxon>Meloidogyne</taxon>
    </lineage>
</organism>
<dbReference type="Proteomes" id="UP001497535">
    <property type="component" value="Unassembled WGS sequence"/>
</dbReference>
<evidence type="ECO:0000313" key="2">
    <source>
        <dbReference type="Proteomes" id="UP001497535"/>
    </source>
</evidence>
<protein>
    <submittedName>
        <fullName evidence="1">Uncharacterized protein</fullName>
    </submittedName>
</protein>
<proteinExistence type="predicted"/>
<accession>A0ACB1A314</accession>
<comment type="caution">
    <text evidence="1">The sequence shown here is derived from an EMBL/GenBank/DDBJ whole genome shotgun (WGS) entry which is preliminary data.</text>
</comment>
<dbReference type="EMBL" id="CAVMJV010000054">
    <property type="protein sequence ID" value="CAK5084713.1"/>
    <property type="molecule type" value="Genomic_DNA"/>
</dbReference>
<keyword evidence="2" id="KW-1185">Reference proteome</keyword>